<proteinExistence type="predicted"/>
<comment type="caution">
    <text evidence="2">The sequence shown here is derived from an EMBL/GenBank/DDBJ whole genome shotgun (WGS) entry which is preliminary data.</text>
</comment>
<reference evidence="2 3" key="1">
    <citation type="submission" date="2021-06" db="EMBL/GenBank/DDBJ databases">
        <title>Caerostris extrusa draft genome.</title>
        <authorList>
            <person name="Kono N."/>
            <person name="Arakawa K."/>
        </authorList>
    </citation>
    <scope>NUCLEOTIDE SEQUENCE [LARGE SCALE GENOMIC DNA]</scope>
</reference>
<feature type="region of interest" description="Disordered" evidence="1">
    <location>
        <begin position="190"/>
        <end position="222"/>
    </location>
</feature>
<dbReference type="Proteomes" id="UP001054945">
    <property type="component" value="Unassembled WGS sequence"/>
</dbReference>
<protein>
    <submittedName>
        <fullName evidence="2">Uncharacterized protein</fullName>
    </submittedName>
</protein>
<dbReference type="EMBL" id="BPLR01014651">
    <property type="protein sequence ID" value="GIY70329.1"/>
    <property type="molecule type" value="Genomic_DNA"/>
</dbReference>
<evidence type="ECO:0000256" key="1">
    <source>
        <dbReference type="SAM" id="MobiDB-lite"/>
    </source>
</evidence>
<dbReference type="AlphaFoldDB" id="A0AAV4VK39"/>
<accession>A0AAV4VK39</accession>
<name>A0AAV4VK39_CAEEX</name>
<organism evidence="2 3">
    <name type="scientific">Caerostris extrusa</name>
    <name type="common">Bark spider</name>
    <name type="synonym">Caerostris bankana</name>
    <dbReference type="NCBI Taxonomy" id="172846"/>
    <lineage>
        <taxon>Eukaryota</taxon>
        <taxon>Metazoa</taxon>
        <taxon>Ecdysozoa</taxon>
        <taxon>Arthropoda</taxon>
        <taxon>Chelicerata</taxon>
        <taxon>Arachnida</taxon>
        <taxon>Araneae</taxon>
        <taxon>Araneomorphae</taxon>
        <taxon>Entelegynae</taxon>
        <taxon>Araneoidea</taxon>
        <taxon>Araneidae</taxon>
        <taxon>Caerostris</taxon>
    </lineage>
</organism>
<sequence>MNTSDIFHADKTCLFCEKRKCKYAIITSEVDPLTPLTSVHGIDKVFRLLYPSKGIAQNVRLDLVAWLRLHKVTGDTNEKKEKKDSVKVPSQNLPPVSFYAELQVLFLSVLLPGRDGCSRKPPLKKRWERDLDAWLRLHKVIDLNEKKKKKKRFSESTISKLTTNTFSCRTCKFYSCPDCYTDLKLPSRDNGKVSEKNKQQISPLDMRVVKKVSPRNRKNENK</sequence>
<keyword evidence="3" id="KW-1185">Reference proteome</keyword>
<gene>
    <name evidence="2" type="ORF">CEXT_648961</name>
</gene>
<evidence type="ECO:0000313" key="3">
    <source>
        <dbReference type="Proteomes" id="UP001054945"/>
    </source>
</evidence>
<evidence type="ECO:0000313" key="2">
    <source>
        <dbReference type="EMBL" id="GIY70329.1"/>
    </source>
</evidence>